<evidence type="ECO:0000313" key="2">
    <source>
        <dbReference type="EMBL" id="KAL0015661.1"/>
    </source>
</evidence>
<dbReference type="Pfam" id="PF13456">
    <property type="entry name" value="RVT_3"/>
    <property type="match status" value="1"/>
</dbReference>
<dbReference type="InterPro" id="IPR053151">
    <property type="entry name" value="RNase_H-like"/>
</dbReference>
<dbReference type="CDD" id="cd06222">
    <property type="entry name" value="RNase_H_like"/>
    <property type="match status" value="1"/>
</dbReference>
<proteinExistence type="predicted"/>
<reference evidence="2 3" key="1">
    <citation type="submission" date="2024-01" db="EMBL/GenBank/DDBJ databases">
        <title>A telomere-to-telomere, gap-free genome of sweet tea (Lithocarpus litseifolius).</title>
        <authorList>
            <person name="Zhou J."/>
        </authorList>
    </citation>
    <scope>NUCLEOTIDE SEQUENCE [LARGE SCALE GENOMIC DNA]</scope>
    <source>
        <strain evidence="2">Zhou-2022a</strain>
        <tissue evidence="2">Leaf</tissue>
    </source>
</reference>
<name>A0AAW2E3E1_9ROSI</name>
<comment type="caution">
    <text evidence="2">The sequence shown here is derived from an EMBL/GenBank/DDBJ whole genome shotgun (WGS) entry which is preliminary data.</text>
</comment>
<protein>
    <recommendedName>
        <fullName evidence="1">RNase H type-1 domain-containing protein</fullName>
    </recommendedName>
</protein>
<dbReference type="InterPro" id="IPR012337">
    <property type="entry name" value="RNaseH-like_sf"/>
</dbReference>
<dbReference type="InterPro" id="IPR036397">
    <property type="entry name" value="RNaseH_sf"/>
</dbReference>
<dbReference type="PANTHER" id="PTHR47723">
    <property type="entry name" value="OS05G0353850 PROTEIN"/>
    <property type="match status" value="1"/>
</dbReference>
<evidence type="ECO:0000313" key="3">
    <source>
        <dbReference type="Proteomes" id="UP001459277"/>
    </source>
</evidence>
<dbReference type="AlphaFoldDB" id="A0AAW2E3E1"/>
<sequence length="161" mass="17822">MMQEEEFFEPPLADGDCDPDGMIEDEGYASAFSYTTTSVVAKLWALRDGLNLCISLNLQAMEIELDAKLVVDLISKEGSQPNNNDVIVADYREGLKKIPRVRVLHCYREANKCANALTHREALLSQDFVIFSFPTTNASLLVSLDASGAMYERVHSNCIAA</sequence>
<dbReference type="SUPFAM" id="SSF53098">
    <property type="entry name" value="Ribonuclease H-like"/>
    <property type="match status" value="1"/>
</dbReference>
<dbReference type="Gene3D" id="3.30.420.10">
    <property type="entry name" value="Ribonuclease H-like superfamily/Ribonuclease H"/>
    <property type="match status" value="1"/>
</dbReference>
<accession>A0AAW2E3E1</accession>
<dbReference type="InterPro" id="IPR044730">
    <property type="entry name" value="RNase_H-like_dom_plant"/>
</dbReference>
<dbReference type="EMBL" id="JAZDWU010000001">
    <property type="protein sequence ID" value="KAL0015661.1"/>
    <property type="molecule type" value="Genomic_DNA"/>
</dbReference>
<gene>
    <name evidence="2" type="ORF">SO802_002730</name>
</gene>
<dbReference type="PANTHER" id="PTHR47723:SF19">
    <property type="entry name" value="POLYNUCLEOTIDYL TRANSFERASE, RIBONUCLEASE H-LIKE SUPERFAMILY PROTEIN"/>
    <property type="match status" value="1"/>
</dbReference>
<dbReference type="Proteomes" id="UP001459277">
    <property type="component" value="Unassembled WGS sequence"/>
</dbReference>
<evidence type="ECO:0000259" key="1">
    <source>
        <dbReference type="Pfam" id="PF13456"/>
    </source>
</evidence>
<keyword evidence="3" id="KW-1185">Reference proteome</keyword>
<feature type="domain" description="RNase H type-1" evidence="1">
    <location>
        <begin position="18"/>
        <end position="119"/>
    </location>
</feature>
<dbReference type="InterPro" id="IPR002156">
    <property type="entry name" value="RNaseH_domain"/>
</dbReference>
<dbReference type="GO" id="GO:0004523">
    <property type="term" value="F:RNA-DNA hybrid ribonuclease activity"/>
    <property type="evidence" value="ECO:0007669"/>
    <property type="project" value="InterPro"/>
</dbReference>
<dbReference type="GO" id="GO:0003676">
    <property type="term" value="F:nucleic acid binding"/>
    <property type="evidence" value="ECO:0007669"/>
    <property type="project" value="InterPro"/>
</dbReference>
<organism evidence="2 3">
    <name type="scientific">Lithocarpus litseifolius</name>
    <dbReference type="NCBI Taxonomy" id="425828"/>
    <lineage>
        <taxon>Eukaryota</taxon>
        <taxon>Viridiplantae</taxon>
        <taxon>Streptophyta</taxon>
        <taxon>Embryophyta</taxon>
        <taxon>Tracheophyta</taxon>
        <taxon>Spermatophyta</taxon>
        <taxon>Magnoliopsida</taxon>
        <taxon>eudicotyledons</taxon>
        <taxon>Gunneridae</taxon>
        <taxon>Pentapetalae</taxon>
        <taxon>rosids</taxon>
        <taxon>fabids</taxon>
        <taxon>Fagales</taxon>
        <taxon>Fagaceae</taxon>
        <taxon>Lithocarpus</taxon>
    </lineage>
</organism>